<comment type="caution">
    <text evidence="4">The sequence shown here is derived from an EMBL/GenBank/DDBJ whole genome shotgun (WGS) entry which is preliminary data.</text>
</comment>
<protein>
    <recommendedName>
        <fullName evidence="5">Carbon storage regulator</fullName>
    </recommendedName>
</protein>
<gene>
    <name evidence="4" type="ORF">LCGC14_0434140</name>
</gene>
<dbReference type="GO" id="GO:0048027">
    <property type="term" value="F:mRNA 5'-UTR binding"/>
    <property type="evidence" value="ECO:0007669"/>
    <property type="project" value="TreeGrafter"/>
</dbReference>
<dbReference type="Pfam" id="PF02599">
    <property type="entry name" value="CsrA"/>
    <property type="match status" value="1"/>
</dbReference>
<keyword evidence="2" id="KW-0810">Translation regulation</keyword>
<evidence type="ECO:0000256" key="1">
    <source>
        <dbReference type="ARBA" id="ARBA00022490"/>
    </source>
</evidence>
<dbReference type="Gene3D" id="2.60.40.4380">
    <property type="entry name" value="Translational regulator CsrA"/>
    <property type="match status" value="1"/>
</dbReference>
<dbReference type="SUPFAM" id="SSF117130">
    <property type="entry name" value="CsrA-like"/>
    <property type="match status" value="1"/>
</dbReference>
<dbReference type="PANTHER" id="PTHR34984:SF1">
    <property type="entry name" value="CARBON STORAGE REGULATOR"/>
    <property type="match status" value="1"/>
</dbReference>
<keyword evidence="1" id="KW-0963">Cytoplasm</keyword>
<reference evidence="4" key="1">
    <citation type="journal article" date="2015" name="Nature">
        <title>Complex archaea that bridge the gap between prokaryotes and eukaryotes.</title>
        <authorList>
            <person name="Spang A."/>
            <person name="Saw J.H."/>
            <person name="Jorgensen S.L."/>
            <person name="Zaremba-Niedzwiedzka K."/>
            <person name="Martijn J."/>
            <person name="Lind A.E."/>
            <person name="van Eijk R."/>
            <person name="Schleper C."/>
            <person name="Guy L."/>
            <person name="Ettema T.J."/>
        </authorList>
    </citation>
    <scope>NUCLEOTIDE SEQUENCE</scope>
</reference>
<dbReference type="GO" id="GO:0006109">
    <property type="term" value="P:regulation of carbohydrate metabolic process"/>
    <property type="evidence" value="ECO:0007669"/>
    <property type="project" value="InterPro"/>
</dbReference>
<dbReference type="GO" id="GO:0005829">
    <property type="term" value="C:cytosol"/>
    <property type="evidence" value="ECO:0007669"/>
    <property type="project" value="TreeGrafter"/>
</dbReference>
<dbReference type="GO" id="GO:0006402">
    <property type="term" value="P:mRNA catabolic process"/>
    <property type="evidence" value="ECO:0007669"/>
    <property type="project" value="InterPro"/>
</dbReference>
<proteinExistence type="inferred from homology"/>
<evidence type="ECO:0000313" key="4">
    <source>
        <dbReference type="EMBL" id="KKN70089.1"/>
    </source>
</evidence>
<dbReference type="AlphaFoldDB" id="A0A0F9STG7"/>
<evidence type="ECO:0000256" key="3">
    <source>
        <dbReference type="ARBA" id="ARBA00022884"/>
    </source>
</evidence>
<dbReference type="EMBL" id="LAZR01000411">
    <property type="protein sequence ID" value="KKN70089.1"/>
    <property type="molecule type" value="Genomic_DNA"/>
</dbReference>
<sequence length="65" mass="7490">MLVIGRREGEEIRIGDDIVIKFIGFYRGRKAIQVGITAPREIPVHRQEVWEAIQAEKKASNEQRS</sequence>
<dbReference type="GO" id="GO:0045947">
    <property type="term" value="P:negative regulation of translational initiation"/>
    <property type="evidence" value="ECO:0007669"/>
    <property type="project" value="TreeGrafter"/>
</dbReference>
<dbReference type="HAMAP" id="MF_00167">
    <property type="entry name" value="CsrA"/>
    <property type="match status" value="1"/>
</dbReference>
<evidence type="ECO:0008006" key="5">
    <source>
        <dbReference type="Google" id="ProtNLM"/>
    </source>
</evidence>
<dbReference type="InterPro" id="IPR003751">
    <property type="entry name" value="CsrA"/>
</dbReference>
<keyword evidence="3" id="KW-0694">RNA-binding</keyword>
<organism evidence="4">
    <name type="scientific">marine sediment metagenome</name>
    <dbReference type="NCBI Taxonomy" id="412755"/>
    <lineage>
        <taxon>unclassified sequences</taxon>
        <taxon>metagenomes</taxon>
        <taxon>ecological metagenomes</taxon>
    </lineage>
</organism>
<dbReference type="PANTHER" id="PTHR34984">
    <property type="entry name" value="CARBON STORAGE REGULATOR"/>
    <property type="match status" value="1"/>
</dbReference>
<evidence type="ECO:0000256" key="2">
    <source>
        <dbReference type="ARBA" id="ARBA00022845"/>
    </source>
</evidence>
<dbReference type="InterPro" id="IPR036107">
    <property type="entry name" value="CsrA_sf"/>
</dbReference>
<name>A0A0F9STG7_9ZZZZ</name>
<accession>A0A0F9STG7</accession>